<dbReference type="EMBL" id="KZ559173">
    <property type="protein sequence ID" value="PLB34736.1"/>
    <property type="molecule type" value="Genomic_DNA"/>
</dbReference>
<feature type="domain" description="NADP-dependent oxidoreductase" evidence="2">
    <location>
        <begin position="13"/>
        <end position="161"/>
    </location>
</feature>
<protein>
    <submittedName>
        <fullName evidence="3">NADP-dependent oxidoreductase domain-containing protein</fullName>
    </submittedName>
</protein>
<dbReference type="PRINTS" id="PR00069">
    <property type="entry name" value="ALDKETRDTASE"/>
</dbReference>
<dbReference type="Pfam" id="PF00248">
    <property type="entry name" value="Aldo_ket_red"/>
    <property type="match status" value="1"/>
</dbReference>
<dbReference type="PANTHER" id="PTHR11732">
    <property type="entry name" value="ALDO/KETO REDUCTASE"/>
    <property type="match status" value="1"/>
</dbReference>
<organism evidence="3 4">
    <name type="scientific">Aspergillus candidus</name>
    <dbReference type="NCBI Taxonomy" id="41067"/>
    <lineage>
        <taxon>Eukaryota</taxon>
        <taxon>Fungi</taxon>
        <taxon>Dikarya</taxon>
        <taxon>Ascomycota</taxon>
        <taxon>Pezizomycotina</taxon>
        <taxon>Eurotiomycetes</taxon>
        <taxon>Eurotiomycetidae</taxon>
        <taxon>Eurotiales</taxon>
        <taxon>Aspergillaceae</taxon>
        <taxon>Aspergillus</taxon>
        <taxon>Aspergillus subgen. Circumdati</taxon>
    </lineage>
</organism>
<dbReference type="Proteomes" id="UP000234585">
    <property type="component" value="Unassembled WGS sequence"/>
</dbReference>
<sequence length="171" mass="19009">MPSVGLGTLKPIFRHIGSASQYNNEDQVGEAVRDSGLSRETVWITTKVDNPWHHRVVESVDQSLAAVGFDCIDLFLMDWPIAEIQRVLASGRVPNIGVSNLGIRSMEKLPSHSECHVVPAVSRIELHACCLCDRLVDFCRQRGIHCTAYSPLAFGLLQLYERASKTPQKIL</sequence>
<dbReference type="Gene3D" id="3.20.20.100">
    <property type="entry name" value="NADP-dependent oxidoreductase domain"/>
    <property type="match status" value="1"/>
</dbReference>
<accession>A0A2I2F2A9</accession>
<gene>
    <name evidence="3" type="ORF">BDW47DRAFT_120091</name>
</gene>
<proteinExistence type="predicted"/>
<dbReference type="GO" id="GO:0016491">
    <property type="term" value="F:oxidoreductase activity"/>
    <property type="evidence" value="ECO:0007669"/>
    <property type="project" value="UniProtKB-KW"/>
</dbReference>
<dbReference type="InterPro" id="IPR036812">
    <property type="entry name" value="NAD(P)_OxRdtase_dom_sf"/>
</dbReference>
<evidence type="ECO:0000256" key="1">
    <source>
        <dbReference type="ARBA" id="ARBA00023002"/>
    </source>
</evidence>
<keyword evidence="1" id="KW-0560">Oxidoreductase</keyword>
<evidence type="ECO:0000313" key="4">
    <source>
        <dbReference type="Proteomes" id="UP000234585"/>
    </source>
</evidence>
<dbReference type="GeneID" id="36522603"/>
<evidence type="ECO:0000259" key="2">
    <source>
        <dbReference type="Pfam" id="PF00248"/>
    </source>
</evidence>
<dbReference type="InterPro" id="IPR020471">
    <property type="entry name" value="AKR"/>
</dbReference>
<dbReference type="InterPro" id="IPR023210">
    <property type="entry name" value="NADP_OxRdtase_dom"/>
</dbReference>
<name>A0A2I2F2A9_ASPCN</name>
<dbReference type="OrthoDB" id="416253at2759"/>
<keyword evidence="4" id="KW-1185">Reference proteome</keyword>
<dbReference type="AlphaFoldDB" id="A0A2I2F2A9"/>
<reference evidence="3 4" key="1">
    <citation type="submission" date="2017-12" db="EMBL/GenBank/DDBJ databases">
        <authorList>
            <consortium name="DOE Joint Genome Institute"/>
            <person name="Haridas S."/>
            <person name="Kjaerbolling I."/>
            <person name="Vesth T.C."/>
            <person name="Frisvad J.C."/>
            <person name="Nybo J.L."/>
            <person name="Theobald S."/>
            <person name="Kuo A."/>
            <person name="Bowyer P."/>
            <person name="Matsuda Y."/>
            <person name="Mondo S."/>
            <person name="Lyhne E.K."/>
            <person name="Kogle M.E."/>
            <person name="Clum A."/>
            <person name="Lipzen A."/>
            <person name="Salamov A."/>
            <person name="Ngan C.Y."/>
            <person name="Daum C."/>
            <person name="Chiniquy J."/>
            <person name="Barry K."/>
            <person name="LaButti K."/>
            <person name="Simmons B.A."/>
            <person name="Magnuson J.K."/>
            <person name="Mortensen U.H."/>
            <person name="Larsen T.O."/>
            <person name="Grigoriev I.V."/>
            <person name="Baker S.E."/>
            <person name="Andersen M.R."/>
            <person name="Nordberg H.P."/>
            <person name="Cantor M.N."/>
            <person name="Hua S.X."/>
        </authorList>
    </citation>
    <scope>NUCLEOTIDE SEQUENCE [LARGE SCALE GENOMIC DNA]</scope>
    <source>
        <strain evidence="3 4">CBS 102.13</strain>
    </source>
</reference>
<dbReference type="RefSeq" id="XP_024668748.1">
    <property type="nucleotide sequence ID" value="XM_024815443.1"/>
</dbReference>
<evidence type="ECO:0000313" key="3">
    <source>
        <dbReference type="EMBL" id="PLB34736.1"/>
    </source>
</evidence>
<dbReference type="SUPFAM" id="SSF51430">
    <property type="entry name" value="NAD(P)-linked oxidoreductase"/>
    <property type="match status" value="1"/>
</dbReference>
<dbReference type="STRING" id="41067.A0A2I2F2A9"/>